<dbReference type="GeneID" id="114462830"/>
<dbReference type="SMART" id="SM00360">
    <property type="entry name" value="RRM"/>
    <property type="match status" value="4"/>
</dbReference>
<feature type="compositionally biased region" description="Low complexity" evidence="5">
    <location>
        <begin position="639"/>
        <end position="662"/>
    </location>
</feature>
<dbReference type="Proteomes" id="UP000694680">
    <property type="component" value="Chromosome 5"/>
</dbReference>
<dbReference type="CDD" id="cd12751">
    <property type="entry name" value="RRM5_RBM12"/>
    <property type="match status" value="1"/>
</dbReference>
<dbReference type="InterPro" id="IPR034854">
    <property type="entry name" value="RBM12_RRM5"/>
</dbReference>
<reference evidence="7" key="1">
    <citation type="submission" date="2020-06" db="EMBL/GenBank/DDBJ databases">
        <authorList>
            <consortium name="Wellcome Sanger Institute Data Sharing"/>
        </authorList>
    </citation>
    <scope>NUCLEOTIDE SEQUENCE [LARGE SCALE GENOMIC DNA]</scope>
</reference>
<feature type="domain" description="RRM" evidence="6">
    <location>
        <begin position="436"/>
        <end position="513"/>
    </location>
</feature>
<evidence type="ECO:0000256" key="2">
    <source>
        <dbReference type="ARBA" id="ARBA00022737"/>
    </source>
</evidence>
<dbReference type="OrthoDB" id="2588702at2759"/>
<sequence length="899" mass="95719">MAVVIRLQGLPIVAGTMDIRHFFSGLTIPDGGVHIVGGEHGEAFIVFATDEDARLGMMRTGGSIKGSKVSLLLSSKTEMQNMIELSRRRFEGGTGGVEMAAPTAGNGGRPTGSTPIPTVQSGPVGRSGGHGNQAFTNATAAVTVASSLQESQSIKTASSLGNVVPSYPNSYTSAPTITTALASLSAGPPPIPPLPNMAAMPPMPTMPTMPSIPVPPPVSSLPPVPTISQLSQGPPLPPMSHLQHMSSLPPFNPSLPPPAGLGSGLPLGTPNPMLFNHLTPFASLGLHAHMKAAATGSVASNPDEMFVLLQNLAFSCSEMEVRDFFRGLGVEGVRLIRDVQGRPTGRAIVKFFSPQDSFEALKQGGGMMGQRFIEITPGSQQQWHSLGDGGMVHPSHIGIKSNHGCDIRDQLHRRGSAGPGGRDQRGRSRSPHRQEFCVYLKGLPYEVDKKQIKEFFKSLSILEESIYIAYGPNGRATGEGFLEFKSEQDHKIALSAHMQYMGSRFIQVHPISRKGMIDKIESIRKREATGDGKNLDGQKTPRNCAHISNIPYNISKKDVRAFFEGLCIYEDSLKVLTDSNGNGLGQAVFQLQTEEDARKAERLHRQKLNGRDAFVHLITFEQMQEIERNPPPQNKRGQRQQNQPNHNQNKHQQAQTAPQQTPIHPFTGIGGDEFSFLRNTMGNLNSTPFVTPFSAPGNGLIGPPPMPPLAAGLGDVNLGVAPPLVAGLPGAQILEPPSFRPGVAGGTPFGQEGLRVLAPFDGGNRKGGGGQSRTTGTNNNQGRPVGGASGGQPAFSPSAEGIHTQPVPSGSNPNNQCNTGAPTIVKLQNMPFTVTVDEILDFFYGYQVLPGSVCLQFSDKGMPTGEAMVAFQNHEEASAAVMDLNDRPIGARKVKISLG</sequence>
<keyword evidence="3 4" id="KW-0694">RNA-binding</keyword>
<keyword evidence="8" id="KW-1185">Reference proteome</keyword>
<dbReference type="Ensembl" id="ENSGWIT00000013661.1">
    <property type="protein sequence ID" value="ENSGWIP00000012247.1"/>
    <property type="gene ID" value="ENSGWIG00000007129.1"/>
</dbReference>
<evidence type="ECO:0000313" key="8">
    <source>
        <dbReference type="Proteomes" id="UP000694680"/>
    </source>
</evidence>
<evidence type="ECO:0000256" key="1">
    <source>
        <dbReference type="ARBA" id="ARBA00022553"/>
    </source>
</evidence>
<accession>A0A8C5G3U9</accession>
<dbReference type="Gene3D" id="3.30.70.330">
    <property type="match status" value="5"/>
</dbReference>
<reference evidence="7" key="2">
    <citation type="submission" date="2025-08" db="UniProtKB">
        <authorList>
            <consortium name="Ensembl"/>
        </authorList>
    </citation>
    <scope>IDENTIFICATION</scope>
</reference>
<gene>
    <name evidence="7" type="primary">LOC114462830</name>
</gene>
<evidence type="ECO:0000256" key="4">
    <source>
        <dbReference type="PROSITE-ProRule" id="PRU00176"/>
    </source>
</evidence>
<evidence type="ECO:0000259" key="6">
    <source>
        <dbReference type="PROSITE" id="PS50102"/>
    </source>
</evidence>
<feature type="region of interest" description="Disordered" evidence="5">
    <location>
        <begin position="628"/>
        <end position="671"/>
    </location>
</feature>
<keyword evidence="1" id="KW-0597">Phosphoprotein</keyword>
<dbReference type="InterPro" id="IPR012677">
    <property type="entry name" value="Nucleotide-bd_a/b_plait_sf"/>
</dbReference>
<organism evidence="7 8">
    <name type="scientific">Gouania willdenowi</name>
    <name type="common">Blunt-snouted clingfish</name>
    <name type="synonym">Lepadogaster willdenowi</name>
    <dbReference type="NCBI Taxonomy" id="441366"/>
    <lineage>
        <taxon>Eukaryota</taxon>
        <taxon>Metazoa</taxon>
        <taxon>Chordata</taxon>
        <taxon>Craniata</taxon>
        <taxon>Vertebrata</taxon>
        <taxon>Euteleostomi</taxon>
        <taxon>Actinopterygii</taxon>
        <taxon>Neopterygii</taxon>
        <taxon>Teleostei</taxon>
        <taxon>Neoteleostei</taxon>
        <taxon>Acanthomorphata</taxon>
        <taxon>Ovalentaria</taxon>
        <taxon>Blenniimorphae</taxon>
        <taxon>Blenniiformes</taxon>
        <taxon>Gobiesocoidei</taxon>
        <taxon>Gobiesocidae</taxon>
        <taxon>Gobiesocinae</taxon>
        <taxon>Gouania</taxon>
    </lineage>
</organism>
<dbReference type="Pfam" id="PF00076">
    <property type="entry name" value="RRM_1"/>
    <property type="match status" value="4"/>
</dbReference>
<dbReference type="FunFam" id="3.30.70.330:FF:000193">
    <property type="entry name" value="RNA-binding motif protein 12"/>
    <property type="match status" value="1"/>
</dbReference>
<feature type="domain" description="RRM" evidence="6">
    <location>
        <begin position="823"/>
        <end position="899"/>
    </location>
</feature>
<feature type="compositionally biased region" description="Polar residues" evidence="5">
    <location>
        <begin position="806"/>
        <end position="817"/>
    </location>
</feature>
<name>A0A8C5G3U9_GOUWI</name>
<dbReference type="InterPro" id="IPR000504">
    <property type="entry name" value="RRM_dom"/>
</dbReference>
<feature type="region of interest" description="Disordered" evidence="5">
    <location>
        <begin position="409"/>
        <end position="431"/>
    </location>
</feature>
<feature type="domain" description="RRM" evidence="6">
    <location>
        <begin position="543"/>
        <end position="620"/>
    </location>
</feature>
<dbReference type="RefSeq" id="XP_028301675.1">
    <property type="nucleotide sequence ID" value="XM_028445874.1"/>
</dbReference>
<dbReference type="SUPFAM" id="SSF54928">
    <property type="entry name" value="RNA-binding domain, RBD"/>
    <property type="match status" value="4"/>
</dbReference>
<dbReference type="PROSITE" id="PS50102">
    <property type="entry name" value="RRM"/>
    <property type="match status" value="4"/>
</dbReference>
<proteinExistence type="predicted"/>
<evidence type="ECO:0000256" key="3">
    <source>
        <dbReference type="ARBA" id="ARBA00022884"/>
    </source>
</evidence>
<feature type="compositionally biased region" description="Polar residues" evidence="5">
    <location>
        <begin position="772"/>
        <end position="782"/>
    </location>
</feature>
<dbReference type="GO" id="GO:0003723">
    <property type="term" value="F:RNA binding"/>
    <property type="evidence" value="ECO:0007669"/>
    <property type="project" value="UniProtKB-UniRule"/>
</dbReference>
<dbReference type="AlphaFoldDB" id="A0A8C5G3U9"/>
<dbReference type="InterPro" id="IPR050666">
    <property type="entry name" value="ESRP"/>
</dbReference>
<protein>
    <submittedName>
        <fullName evidence="7">Copine-1-like</fullName>
    </submittedName>
</protein>
<dbReference type="InterPro" id="IPR035979">
    <property type="entry name" value="RBD_domain_sf"/>
</dbReference>
<keyword evidence="2" id="KW-0677">Repeat</keyword>
<evidence type="ECO:0000313" key="7">
    <source>
        <dbReference type="Ensembl" id="ENSGWIP00000012247.1"/>
    </source>
</evidence>
<feature type="domain" description="RRM" evidence="6">
    <location>
        <begin position="305"/>
        <end position="380"/>
    </location>
</feature>
<evidence type="ECO:0000256" key="5">
    <source>
        <dbReference type="SAM" id="MobiDB-lite"/>
    </source>
</evidence>
<feature type="region of interest" description="Disordered" evidence="5">
    <location>
        <begin position="760"/>
        <end position="817"/>
    </location>
</feature>
<dbReference type="PANTHER" id="PTHR13976">
    <property type="entry name" value="HETEROGENEOUS NUCLEAR RIBONUCLEOPROTEIN-RELATED"/>
    <property type="match status" value="1"/>
</dbReference>
<reference evidence="7" key="3">
    <citation type="submission" date="2025-09" db="UniProtKB">
        <authorList>
            <consortium name="Ensembl"/>
        </authorList>
    </citation>
    <scope>IDENTIFICATION</scope>
</reference>